<feature type="region of interest" description="Disordered" evidence="3">
    <location>
        <begin position="1"/>
        <end position="31"/>
    </location>
</feature>
<dbReference type="CDD" id="cd04511">
    <property type="entry name" value="NUDIX_Hydrolase"/>
    <property type="match status" value="1"/>
</dbReference>
<dbReference type="Pfam" id="PF00293">
    <property type="entry name" value="NUDIX"/>
    <property type="match status" value="1"/>
</dbReference>
<sequence length="212" mass="24084">MTISDNGKHEERMPEKTPPQMPKPQEQGAEAELAFSRRVPSGDNLERDICDRCGFINYVNPRIVVGSVVTHDGKFLLCRRAIEPRRGYWTLPAGFMEQGETTDEGARREAREEANAEIVLRDVLAIYNIPRIAQVQIMYRAELREPSFSAGEETLEAGLFEWKDIPWEELAFPSVYWALMHHREAMGKDAIAPFTNPEGENGNLFPRRPAGV</sequence>
<dbReference type="KEGG" id="pla:Plav_1410"/>
<evidence type="ECO:0000313" key="6">
    <source>
        <dbReference type="Proteomes" id="UP000006377"/>
    </source>
</evidence>
<keyword evidence="2 5" id="KW-0378">Hydrolase</keyword>
<feature type="compositionally biased region" description="Basic and acidic residues" evidence="3">
    <location>
        <begin position="1"/>
        <end position="15"/>
    </location>
</feature>
<comment type="cofactor">
    <cofactor evidence="1">
        <name>Mg(2+)</name>
        <dbReference type="ChEBI" id="CHEBI:18420"/>
    </cofactor>
</comment>
<dbReference type="SUPFAM" id="SSF55811">
    <property type="entry name" value="Nudix"/>
    <property type="match status" value="1"/>
</dbReference>
<accession>A7HSZ7</accession>
<dbReference type="eggNOG" id="COG1051">
    <property type="taxonomic scope" value="Bacteria"/>
</dbReference>
<protein>
    <submittedName>
        <fullName evidence="5">NUDIX hydrolase</fullName>
    </submittedName>
</protein>
<gene>
    <name evidence="5" type="ordered locus">Plav_1410</name>
</gene>
<feature type="domain" description="Nudix hydrolase" evidence="4">
    <location>
        <begin position="60"/>
        <end position="192"/>
    </location>
</feature>
<dbReference type="AlphaFoldDB" id="A7HSZ7"/>
<dbReference type="STRING" id="402881.Plav_1410"/>
<dbReference type="Proteomes" id="UP000006377">
    <property type="component" value="Chromosome"/>
</dbReference>
<dbReference type="PROSITE" id="PS51462">
    <property type="entry name" value="NUDIX"/>
    <property type="match status" value="1"/>
</dbReference>
<dbReference type="InterPro" id="IPR015797">
    <property type="entry name" value="NUDIX_hydrolase-like_dom_sf"/>
</dbReference>
<dbReference type="PANTHER" id="PTHR43222:SF2">
    <property type="entry name" value="NUDIX HYDROLASE 23, CHLOROPLASTIC"/>
    <property type="match status" value="1"/>
</dbReference>
<name>A7HSZ7_PARL1</name>
<dbReference type="GO" id="GO:0016787">
    <property type="term" value="F:hydrolase activity"/>
    <property type="evidence" value="ECO:0007669"/>
    <property type="project" value="UniProtKB-KW"/>
</dbReference>
<evidence type="ECO:0000256" key="3">
    <source>
        <dbReference type="SAM" id="MobiDB-lite"/>
    </source>
</evidence>
<organism evidence="5 6">
    <name type="scientific">Parvibaculum lavamentivorans (strain DS-1 / DSM 13023 / NCIMB 13966)</name>
    <dbReference type="NCBI Taxonomy" id="402881"/>
    <lineage>
        <taxon>Bacteria</taxon>
        <taxon>Pseudomonadati</taxon>
        <taxon>Pseudomonadota</taxon>
        <taxon>Alphaproteobacteria</taxon>
        <taxon>Hyphomicrobiales</taxon>
        <taxon>Parvibaculaceae</taxon>
        <taxon>Parvibaculum</taxon>
    </lineage>
</organism>
<dbReference type="Gene3D" id="2.20.70.10">
    <property type="match status" value="1"/>
</dbReference>
<dbReference type="PANTHER" id="PTHR43222">
    <property type="entry name" value="NUDIX HYDROLASE 23"/>
    <property type="match status" value="1"/>
</dbReference>
<dbReference type="HOGENOM" id="CLU_037162_16_1_5"/>
<dbReference type="Pfam" id="PF14803">
    <property type="entry name" value="Zn_ribbon_Nudix"/>
    <property type="match status" value="1"/>
</dbReference>
<evidence type="ECO:0000256" key="1">
    <source>
        <dbReference type="ARBA" id="ARBA00001946"/>
    </source>
</evidence>
<dbReference type="PROSITE" id="PS00893">
    <property type="entry name" value="NUDIX_BOX"/>
    <property type="match status" value="1"/>
</dbReference>
<dbReference type="InterPro" id="IPR020084">
    <property type="entry name" value="NUDIX_hydrolase_CS"/>
</dbReference>
<reference evidence="5 6" key="1">
    <citation type="journal article" date="2011" name="Stand. Genomic Sci.">
        <title>Complete genome sequence of Parvibaculum lavamentivorans type strain (DS-1(T)).</title>
        <authorList>
            <person name="Schleheck D."/>
            <person name="Weiss M."/>
            <person name="Pitluck S."/>
            <person name="Bruce D."/>
            <person name="Land M.L."/>
            <person name="Han S."/>
            <person name="Saunders E."/>
            <person name="Tapia R."/>
            <person name="Detter C."/>
            <person name="Brettin T."/>
            <person name="Han J."/>
            <person name="Woyke T."/>
            <person name="Goodwin L."/>
            <person name="Pennacchio L."/>
            <person name="Nolan M."/>
            <person name="Cook A.M."/>
            <person name="Kjelleberg S."/>
            <person name="Thomas T."/>
        </authorList>
    </citation>
    <scope>NUCLEOTIDE SEQUENCE [LARGE SCALE GENOMIC DNA]</scope>
    <source>
        <strain evidence="6">DS-1 / DSM 13023 / NCIMB 13966</strain>
    </source>
</reference>
<evidence type="ECO:0000256" key="2">
    <source>
        <dbReference type="ARBA" id="ARBA00022801"/>
    </source>
</evidence>
<dbReference type="EMBL" id="CP000774">
    <property type="protein sequence ID" value="ABS63030.1"/>
    <property type="molecule type" value="Genomic_DNA"/>
</dbReference>
<dbReference type="InterPro" id="IPR000086">
    <property type="entry name" value="NUDIX_hydrolase_dom"/>
</dbReference>
<dbReference type="InterPro" id="IPR029401">
    <property type="entry name" value="Nudix_N"/>
</dbReference>
<evidence type="ECO:0000259" key="4">
    <source>
        <dbReference type="PROSITE" id="PS51462"/>
    </source>
</evidence>
<keyword evidence="6" id="KW-1185">Reference proteome</keyword>
<proteinExistence type="predicted"/>
<dbReference type="Gene3D" id="3.90.79.10">
    <property type="entry name" value="Nucleoside Triphosphate Pyrophosphohydrolase"/>
    <property type="match status" value="1"/>
</dbReference>
<evidence type="ECO:0000313" key="5">
    <source>
        <dbReference type="EMBL" id="ABS63030.1"/>
    </source>
</evidence>